<organism evidence="2 3">
    <name type="scientific">Pristionchus entomophagus</name>
    <dbReference type="NCBI Taxonomy" id="358040"/>
    <lineage>
        <taxon>Eukaryota</taxon>
        <taxon>Metazoa</taxon>
        <taxon>Ecdysozoa</taxon>
        <taxon>Nematoda</taxon>
        <taxon>Chromadorea</taxon>
        <taxon>Rhabditida</taxon>
        <taxon>Rhabditina</taxon>
        <taxon>Diplogasteromorpha</taxon>
        <taxon>Diplogasteroidea</taxon>
        <taxon>Neodiplogasteridae</taxon>
        <taxon>Pristionchus</taxon>
    </lineage>
</organism>
<name>A0AAV5U4G8_9BILA</name>
<comment type="caution">
    <text evidence="2">The sequence shown here is derived from an EMBL/GenBank/DDBJ whole genome shotgun (WGS) entry which is preliminary data.</text>
</comment>
<feature type="compositionally biased region" description="Gly residues" evidence="1">
    <location>
        <begin position="96"/>
        <end position="110"/>
    </location>
</feature>
<dbReference type="EMBL" id="BTSX01000005">
    <property type="protein sequence ID" value="GMT01744.1"/>
    <property type="molecule type" value="Genomic_DNA"/>
</dbReference>
<feature type="region of interest" description="Disordered" evidence="1">
    <location>
        <begin position="205"/>
        <end position="224"/>
    </location>
</feature>
<feature type="non-terminal residue" evidence="2">
    <location>
        <position position="1"/>
    </location>
</feature>
<accession>A0AAV5U4G8</accession>
<protein>
    <submittedName>
        <fullName evidence="2">Uncharacterized protein</fullName>
    </submittedName>
</protein>
<sequence>LADAQEENTEELQAKLYALNQLIETDQITPSPNHRAPFVHSGISEDSDYTSDVNFPIHHAGPNSQQPNSSAHQWDSHLRPGGTATSTRGHHHERGGGGGGGPASSSGGRGSFNDTALQASYEDEEDAYHSRMQFQNEEQTHHARHYGDYGVEEVHDDGRLFDDEEEFGHREEGERYYHHPNGYIVDQDGYYDIADTEEDLIPSARHHPGAYGHHYQPGVPHGSQYALPEERLDYHVEHFREGVDE</sequence>
<dbReference type="AlphaFoldDB" id="A0AAV5U4G8"/>
<gene>
    <name evidence="2" type="ORF">PENTCL1PPCAC_23918</name>
</gene>
<feature type="region of interest" description="Disordered" evidence="1">
    <location>
        <begin position="28"/>
        <end position="114"/>
    </location>
</feature>
<feature type="compositionally biased region" description="Polar residues" evidence="1">
    <location>
        <begin position="62"/>
        <end position="73"/>
    </location>
</feature>
<feature type="non-terminal residue" evidence="2">
    <location>
        <position position="245"/>
    </location>
</feature>
<evidence type="ECO:0000256" key="1">
    <source>
        <dbReference type="SAM" id="MobiDB-lite"/>
    </source>
</evidence>
<evidence type="ECO:0000313" key="2">
    <source>
        <dbReference type="EMBL" id="GMT01744.1"/>
    </source>
</evidence>
<evidence type="ECO:0000313" key="3">
    <source>
        <dbReference type="Proteomes" id="UP001432027"/>
    </source>
</evidence>
<keyword evidence="3" id="KW-1185">Reference proteome</keyword>
<proteinExistence type="predicted"/>
<reference evidence="2" key="1">
    <citation type="submission" date="2023-10" db="EMBL/GenBank/DDBJ databases">
        <title>Genome assembly of Pristionchus species.</title>
        <authorList>
            <person name="Yoshida K."/>
            <person name="Sommer R.J."/>
        </authorList>
    </citation>
    <scope>NUCLEOTIDE SEQUENCE</scope>
    <source>
        <strain evidence="2">RS0144</strain>
    </source>
</reference>
<dbReference type="Proteomes" id="UP001432027">
    <property type="component" value="Unassembled WGS sequence"/>
</dbReference>